<dbReference type="InterPro" id="IPR047021">
    <property type="entry name" value="REXO1/3/4-like"/>
</dbReference>
<evidence type="ECO:0000259" key="3">
    <source>
        <dbReference type="SMART" id="SM00479"/>
    </source>
</evidence>
<dbReference type="SMART" id="SM00479">
    <property type="entry name" value="EXOIII"/>
    <property type="match status" value="1"/>
</dbReference>
<dbReference type="AlphaFoldDB" id="A0A176VQ34"/>
<keyword evidence="5" id="KW-1185">Reference proteome</keyword>
<evidence type="ECO:0000256" key="1">
    <source>
        <dbReference type="ARBA" id="ARBA00022722"/>
    </source>
</evidence>
<keyword evidence="2" id="KW-0378">Hydrolase</keyword>
<dbReference type="InterPro" id="IPR013520">
    <property type="entry name" value="Ribonucl_H"/>
</dbReference>
<dbReference type="GO" id="GO:0004527">
    <property type="term" value="F:exonuclease activity"/>
    <property type="evidence" value="ECO:0007669"/>
    <property type="project" value="InterPro"/>
</dbReference>
<gene>
    <name evidence="4" type="ORF">AXG93_1231s1210</name>
</gene>
<dbReference type="InterPro" id="IPR012337">
    <property type="entry name" value="RNaseH-like_sf"/>
</dbReference>
<evidence type="ECO:0000313" key="5">
    <source>
        <dbReference type="Proteomes" id="UP000077202"/>
    </source>
</evidence>
<proteinExistence type="predicted"/>
<dbReference type="SUPFAM" id="SSF53098">
    <property type="entry name" value="Ribonuclease H-like"/>
    <property type="match status" value="1"/>
</dbReference>
<protein>
    <recommendedName>
        <fullName evidence="3">Exonuclease domain-containing protein</fullName>
    </recommendedName>
</protein>
<dbReference type="EMBL" id="LVLJ01002972">
    <property type="protein sequence ID" value="OAE23008.1"/>
    <property type="molecule type" value="Genomic_DNA"/>
</dbReference>
<comment type="caution">
    <text evidence="4">The sequence shown here is derived from an EMBL/GenBank/DDBJ whole genome shotgun (WGS) entry which is preliminary data.</text>
</comment>
<dbReference type="Proteomes" id="UP000077202">
    <property type="component" value="Unassembled WGS sequence"/>
</dbReference>
<dbReference type="GO" id="GO:0005634">
    <property type="term" value="C:nucleus"/>
    <property type="evidence" value="ECO:0007669"/>
    <property type="project" value="TreeGrafter"/>
</dbReference>
<dbReference type="InterPro" id="IPR036397">
    <property type="entry name" value="RNaseH_sf"/>
</dbReference>
<dbReference type="PANTHER" id="PTHR12801">
    <property type="entry name" value="RNA EXONUCLEASE REXO1 / RECO3 FAMILY MEMBER-RELATED"/>
    <property type="match status" value="1"/>
</dbReference>
<evidence type="ECO:0000256" key="2">
    <source>
        <dbReference type="ARBA" id="ARBA00022801"/>
    </source>
</evidence>
<dbReference type="Gene3D" id="3.30.420.10">
    <property type="entry name" value="Ribonuclease H-like superfamily/Ribonuclease H"/>
    <property type="match status" value="1"/>
</dbReference>
<accession>A0A176VQ34</accession>
<sequence length="251" mass="27786">MLSLTVLLSTRYDDQLEFYGKCDPNKDHFVKGGKAMAGFVDDAVSELVHCALDDISAAKGYRESDLRAPNDLSAPTIPASYYVLSKSEMMQHGYRMPAVTSPGTNSQLPAGFVMTQPALGRSFPEMVAVDCEMCRTAAGLELTRVSLVDTNKTEHFIQIVSAETILVGHSLERDLAALKVIHMKVIDTALLYQHPRHGGKIKPALRMLADKWLKRSIQNGSEGHDSIEDAEAAMDLTMLKIRKGRSWCPYW</sequence>
<feature type="domain" description="Exonuclease" evidence="3">
    <location>
        <begin position="125"/>
        <end position="246"/>
    </location>
</feature>
<name>A0A176VQ34_MARPO</name>
<keyword evidence="1" id="KW-0540">Nuclease</keyword>
<dbReference type="GO" id="GO:0003676">
    <property type="term" value="F:nucleic acid binding"/>
    <property type="evidence" value="ECO:0007669"/>
    <property type="project" value="InterPro"/>
</dbReference>
<organism evidence="4 5">
    <name type="scientific">Marchantia polymorpha subsp. ruderalis</name>
    <dbReference type="NCBI Taxonomy" id="1480154"/>
    <lineage>
        <taxon>Eukaryota</taxon>
        <taxon>Viridiplantae</taxon>
        <taxon>Streptophyta</taxon>
        <taxon>Embryophyta</taxon>
        <taxon>Marchantiophyta</taxon>
        <taxon>Marchantiopsida</taxon>
        <taxon>Marchantiidae</taxon>
        <taxon>Marchantiales</taxon>
        <taxon>Marchantiaceae</taxon>
        <taxon>Marchantia</taxon>
    </lineage>
</organism>
<dbReference type="PANTHER" id="PTHR12801:SF157">
    <property type="entry name" value="SMALL RNA DEGRADING NUCLEASE 5"/>
    <property type="match status" value="1"/>
</dbReference>
<reference evidence="4" key="1">
    <citation type="submission" date="2016-03" db="EMBL/GenBank/DDBJ databases">
        <title>Mechanisms controlling the formation of the plant cell surface in tip-growing cells are functionally conserved among land plants.</title>
        <authorList>
            <person name="Honkanen S."/>
            <person name="Jones V.A."/>
            <person name="Morieri G."/>
            <person name="Champion C."/>
            <person name="Hetherington A.J."/>
            <person name="Kelly S."/>
            <person name="Saint-Marcoux D."/>
            <person name="Proust H."/>
            <person name="Prescott H."/>
            <person name="Dolan L."/>
        </authorList>
    </citation>
    <scope>NUCLEOTIDE SEQUENCE [LARGE SCALE GENOMIC DNA]</scope>
    <source>
        <tissue evidence="4">Whole gametophyte</tissue>
    </source>
</reference>
<evidence type="ECO:0000313" key="4">
    <source>
        <dbReference type="EMBL" id="OAE23008.1"/>
    </source>
</evidence>